<feature type="region of interest" description="Disordered" evidence="1">
    <location>
        <begin position="187"/>
        <end position="335"/>
    </location>
</feature>
<name>A0A8B6C1E1_MYTGA</name>
<proteinExistence type="predicted"/>
<dbReference type="Gene3D" id="3.40.50.300">
    <property type="entry name" value="P-loop containing nucleotide triphosphate hydrolases"/>
    <property type="match status" value="1"/>
</dbReference>
<feature type="compositionally biased region" description="Basic and acidic residues" evidence="1">
    <location>
        <begin position="274"/>
        <end position="335"/>
    </location>
</feature>
<dbReference type="Proteomes" id="UP000596742">
    <property type="component" value="Unassembled WGS sequence"/>
</dbReference>
<evidence type="ECO:0008006" key="4">
    <source>
        <dbReference type="Google" id="ProtNLM"/>
    </source>
</evidence>
<sequence>MTVEWYIETSHTSMTFVLNHRQNGSAQWNMLTLFTDDIEVEHNGRCLFQLTKLAPVTWYELQLCYSDNHFNRIYTETKTLQTKATDLSAFYNQLPDADKTRYTNMMQSTEMEERYFVKIMIVGKEEAGKTCLLKRLLNEDKKRLVDVITTDGVNIVRRCKINIEDGKWTTEKDDIIDDKADRIQRAENKSMKHDVEELNDAVHKTEIGKSKNETEMNSKGTSNKPPHKSVNGSKASCTSTSYQESREQKPESGSQNQNNEGKSSPLTNYPTTPRFDEVNAFKKEKTDDNSPLKTKQENSKKQENSYNRDVDNNRKMKYNEDTLDTKESLKPKQEQNEPLLKMPDDLMSHVFSTSPTSNSSSERYAVCALWDFAGQKEFYATHQAFLTSNAIYLVVADMDKDIFQQDVKQYFAEFQNVGGIYLIF</sequence>
<dbReference type="OrthoDB" id="6134087at2759"/>
<feature type="compositionally biased region" description="Basic and acidic residues" evidence="1">
    <location>
        <begin position="187"/>
        <end position="216"/>
    </location>
</feature>
<feature type="compositionally biased region" description="Polar residues" evidence="1">
    <location>
        <begin position="217"/>
        <end position="243"/>
    </location>
</feature>
<keyword evidence="3" id="KW-1185">Reference proteome</keyword>
<dbReference type="Gene3D" id="3.30.70.1390">
    <property type="entry name" value="ROC domain from the Parkinson's disease-associated leucine-rich repeat kinase 2"/>
    <property type="match status" value="1"/>
</dbReference>
<accession>A0A8B6C1E1</accession>
<evidence type="ECO:0000256" key="1">
    <source>
        <dbReference type="SAM" id="MobiDB-lite"/>
    </source>
</evidence>
<dbReference type="InterPro" id="IPR027417">
    <property type="entry name" value="P-loop_NTPase"/>
</dbReference>
<organism evidence="2 3">
    <name type="scientific">Mytilus galloprovincialis</name>
    <name type="common">Mediterranean mussel</name>
    <dbReference type="NCBI Taxonomy" id="29158"/>
    <lineage>
        <taxon>Eukaryota</taxon>
        <taxon>Metazoa</taxon>
        <taxon>Spiralia</taxon>
        <taxon>Lophotrochozoa</taxon>
        <taxon>Mollusca</taxon>
        <taxon>Bivalvia</taxon>
        <taxon>Autobranchia</taxon>
        <taxon>Pteriomorphia</taxon>
        <taxon>Mytilida</taxon>
        <taxon>Mytiloidea</taxon>
        <taxon>Mytilidae</taxon>
        <taxon>Mytilinae</taxon>
        <taxon>Mytilus</taxon>
    </lineage>
</organism>
<dbReference type="EMBL" id="UYJE01001031">
    <property type="protein sequence ID" value="VDH98625.1"/>
    <property type="molecule type" value="Genomic_DNA"/>
</dbReference>
<feature type="compositionally biased region" description="Polar residues" evidence="1">
    <location>
        <begin position="251"/>
        <end position="271"/>
    </location>
</feature>
<reference evidence="2" key="1">
    <citation type="submission" date="2018-11" db="EMBL/GenBank/DDBJ databases">
        <authorList>
            <person name="Alioto T."/>
            <person name="Alioto T."/>
        </authorList>
    </citation>
    <scope>NUCLEOTIDE SEQUENCE</scope>
</reference>
<comment type="caution">
    <text evidence="2">The sequence shown here is derived from an EMBL/GenBank/DDBJ whole genome shotgun (WGS) entry which is preliminary data.</text>
</comment>
<protein>
    <recommendedName>
        <fullName evidence="4">Roc domain-containing protein</fullName>
    </recommendedName>
</protein>
<dbReference type="AlphaFoldDB" id="A0A8B6C1E1"/>
<gene>
    <name evidence="2" type="ORF">MGAL_10B066360</name>
</gene>
<evidence type="ECO:0000313" key="2">
    <source>
        <dbReference type="EMBL" id="VDH98625.1"/>
    </source>
</evidence>
<dbReference type="SUPFAM" id="SSF52540">
    <property type="entry name" value="P-loop containing nucleoside triphosphate hydrolases"/>
    <property type="match status" value="1"/>
</dbReference>
<dbReference type="Pfam" id="PF08477">
    <property type="entry name" value="Roc"/>
    <property type="match status" value="1"/>
</dbReference>
<evidence type="ECO:0000313" key="3">
    <source>
        <dbReference type="Proteomes" id="UP000596742"/>
    </source>
</evidence>